<comment type="caution">
    <text evidence="4">The sequence shown here is derived from an EMBL/GenBank/DDBJ whole genome shotgun (WGS) entry which is preliminary data.</text>
</comment>
<dbReference type="Proteomes" id="UP000619788">
    <property type="component" value="Unassembled WGS sequence"/>
</dbReference>
<evidence type="ECO:0000259" key="3">
    <source>
        <dbReference type="Pfam" id="PF10400"/>
    </source>
</evidence>
<dbReference type="Gene3D" id="1.10.10.10">
    <property type="entry name" value="Winged helix-like DNA-binding domain superfamily/Winged helix DNA-binding domain"/>
    <property type="match status" value="1"/>
</dbReference>
<evidence type="ECO:0000259" key="2">
    <source>
        <dbReference type="Pfam" id="PF03551"/>
    </source>
</evidence>
<feature type="domain" description="Transcription regulator PadR N-terminal" evidence="2">
    <location>
        <begin position="7"/>
        <end position="80"/>
    </location>
</feature>
<reference evidence="4 5" key="1">
    <citation type="submission" date="2021-01" db="EMBL/GenBank/DDBJ databases">
        <title>Whole genome shotgun sequence of Planobispora siamensis NBRC 107568.</title>
        <authorList>
            <person name="Komaki H."/>
            <person name="Tamura T."/>
        </authorList>
    </citation>
    <scope>NUCLEOTIDE SEQUENCE [LARGE SCALE GENOMIC DNA]</scope>
    <source>
        <strain evidence="4 5">NBRC 107568</strain>
    </source>
</reference>
<feature type="domain" description="Transcription regulator PadR C-terminal" evidence="3">
    <location>
        <begin position="92"/>
        <end position="179"/>
    </location>
</feature>
<proteinExistence type="predicted"/>
<feature type="region of interest" description="Disordered" evidence="1">
    <location>
        <begin position="183"/>
        <end position="207"/>
    </location>
</feature>
<dbReference type="AlphaFoldDB" id="A0A8J3SS55"/>
<dbReference type="InterPro" id="IPR036390">
    <property type="entry name" value="WH_DNA-bd_sf"/>
</dbReference>
<evidence type="ECO:0000256" key="1">
    <source>
        <dbReference type="SAM" id="MobiDB-lite"/>
    </source>
</evidence>
<dbReference type="RefSeq" id="WP_204069408.1">
    <property type="nucleotide sequence ID" value="NZ_BOOJ01000083.1"/>
</dbReference>
<keyword evidence="5" id="KW-1185">Reference proteome</keyword>
<dbReference type="Pfam" id="PF03551">
    <property type="entry name" value="PadR"/>
    <property type="match status" value="1"/>
</dbReference>
<dbReference type="InterPro" id="IPR036388">
    <property type="entry name" value="WH-like_DNA-bd_sf"/>
</dbReference>
<accession>A0A8J3SS55</accession>
<protein>
    <submittedName>
        <fullName evidence="4">PadR family transcriptional regulator</fullName>
    </submittedName>
</protein>
<dbReference type="SUPFAM" id="SSF46785">
    <property type="entry name" value="Winged helix' DNA-binding domain"/>
    <property type="match status" value="1"/>
</dbReference>
<feature type="compositionally biased region" description="Basic and acidic residues" evidence="1">
    <location>
        <begin position="183"/>
        <end position="200"/>
    </location>
</feature>
<evidence type="ECO:0000313" key="5">
    <source>
        <dbReference type="Proteomes" id="UP000619788"/>
    </source>
</evidence>
<dbReference type="InterPro" id="IPR018309">
    <property type="entry name" value="Tscrpt_reg_PadR_C"/>
</dbReference>
<dbReference type="PANTHER" id="PTHR43252">
    <property type="entry name" value="TRANSCRIPTIONAL REGULATOR YQJI"/>
    <property type="match status" value="1"/>
</dbReference>
<gene>
    <name evidence="4" type="ORF">Psi01_80340</name>
</gene>
<dbReference type="EMBL" id="BOOJ01000083">
    <property type="protein sequence ID" value="GIH97404.1"/>
    <property type="molecule type" value="Genomic_DNA"/>
</dbReference>
<evidence type="ECO:0000313" key="4">
    <source>
        <dbReference type="EMBL" id="GIH97404.1"/>
    </source>
</evidence>
<dbReference type="InterPro" id="IPR005149">
    <property type="entry name" value="Tscrpt_reg_PadR_N"/>
</dbReference>
<sequence length="207" mass="22947">MALRHAVLAALLDGEFSGYQLTKVFDVGVSNFWYATPQQLYAELAKMESDGLLTGRRVVQQGRPDKRMFTVTGAGLAELAAFAAAPAKPLLIRDDLIVKVHACDLLDPEPLIAQLHERAAEAAAKLELFDKMLVRLRGGLEEEEFLRRGERVGPYLTCLGGLRLERQMREWCLQTARTLSERAVRDETAQDESARDEPARGGKGTLP</sequence>
<dbReference type="PANTHER" id="PTHR43252:SF4">
    <property type="entry name" value="TRANSCRIPTIONAL REGULATORY PROTEIN"/>
    <property type="match status" value="1"/>
</dbReference>
<dbReference type="Pfam" id="PF10400">
    <property type="entry name" value="Vir_act_alpha_C"/>
    <property type="match status" value="1"/>
</dbReference>
<organism evidence="4 5">
    <name type="scientific">Planobispora siamensis</name>
    <dbReference type="NCBI Taxonomy" id="936338"/>
    <lineage>
        <taxon>Bacteria</taxon>
        <taxon>Bacillati</taxon>
        <taxon>Actinomycetota</taxon>
        <taxon>Actinomycetes</taxon>
        <taxon>Streptosporangiales</taxon>
        <taxon>Streptosporangiaceae</taxon>
        <taxon>Planobispora</taxon>
    </lineage>
</organism>
<name>A0A8J3SS55_9ACTN</name>
<dbReference type="Gene3D" id="6.10.140.190">
    <property type="match status" value="1"/>
</dbReference>